<accession>A0A927B2D8</accession>
<dbReference type="CDD" id="cd05709">
    <property type="entry name" value="S2P-M50"/>
    <property type="match status" value="1"/>
</dbReference>
<keyword evidence="3" id="KW-1185">Reference proteome</keyword>
<proteinExistence type="predicted"/>
<dbReference type="GO" id="GO:0031293">
    <property type="term" value="P:membrane protein intracellular domain proteolysis"/>
    <property type="evidence" value="ECO:0007669"/>
    <property type="project" value="TreeGrafter"/>
</dbReference>
<organism evidence="2 3">
    <name type="scientific">Spirosoma validum</name>
    <dbReference type="NCBI Taxonomy" id="2771355"/>
    <lineage>
        <taxon>Bacteria</taxon>
        <taxon>Pseudomonadati</taxon>
        <taxon>Bacteroidota</taxon>
        <taxon>Cytophagia</taxon>
        <taxon>Cytophagales</taxon>
        <taxon>Cytophagaceae</taxon>
        <taxon>Spirosoma</taxon>
    </lineage>
</organism>
<dbReference type="Proteomes" id="UP000653797">
    <property type="component" value="Unassembled WGS sequence"/>
</dbReference>
<dbReference type="EMBL" id="JACXAA010000004">
    <property type="protein sequence ID" value="MBD2754081.1"/>
    <property type="molecule type" value="Genomic_DNA"/>
</dbReference>
<dbReference type="GO" id="GO:0004222">
    <property type="term" value="F:metalloendopeptidase activity"/>
    <property type="evidence" value="ECO:0007669"/>
    <property type="project" value="InterPro"/>
</dbReference>
<dbReference type="RefSeq" id="WP_191039707.1">
    <property type="nucleotide sequence ID" value="NZ_JACXAA010000004.1"/>
</dbReference>
<keyword evidence="1" id="KW-0472">Membrane</keyword>
<feature type="transmembrane region" description="Helical" evidence="1">
    <location>
        <begin position="233"/>
        <end position="255"/>
    </location>
</feature>
<comment type="caution">
    <text evidence="2">The sequence shown here is derived from an EMBL/GenBank/DDBJ whole genome shotgun (WGS) entry which is preliminary data.</text>
</comment>
<dbReference type="PANTHER" id="PTHR13325">
    <property type="entry name" value="PROTEASE M50 MEMBRANE-BOUND TRANSCRIPTION FACTOR SITE 2 PROTEASE"/>
    <property type="match status" value="1"/>
</dbReference>
<feature type="transmembrane region" description="Helical" evidence="1">
    <location>
        <begin position="349"/>
        <end position="368"/>
    </location>
</feature>
<dbReference type="GO" id="GO:0005737">
    <property type="term" value="C:cytoplasm"/>
    <property type="evidence" value="ECO:0007669"/>
    <property type="project" value="TreeGrafter"/>
</dbReference>
<evidence type="ECO:0000313" key="3">
    <source>
        <dbReference type="Proteomes" id="UP000653797"/>
    </source>
</evidence>
<keyword evidence="1" id="KW-1133">Transmembrane helix</keyword>
<feature type="transmembrane region" description="Helical" evidence="1">
    <location>
        <begin position="118"/>
        <end position="146"/>
    </location>
</feature>
<reference evidence="2" key="1">
    <citation type="submission" date="2020-09" db="EMBL/GenBank/DDBJ databases">
        <authorList>
            <person name="Kim M.K."/>
        </authorList>
    </citation>
    <scope>NUCLEOTIDE SEQUENCE</scope>
    <source>
        <strain evidence="2">BT704</strain>
    </source>
</reference>
<dbReference type="InterPro" id="IPR001193">
    <property type="entry name" value="MBTPS2"/>
</dbReference>
<feature type="transmembrane region" description="Helical" evidence="1">
    <location>
        <begin position="267"/>
        <end position="288"/>
    </location>
</feature>
<feature type="transmembrane region" description="Helical" evidence="1">
    <location>
        <begin position="208"/>
        <end position="227"/>
    </location>
</feature>
<keyword evidence="1" id="KW-0812">Transmembrane</keyword>
<feature type="transmembrane region" description="Helical" evidence="1">
    <location>
        <begin position="171"/>
        <end position="187"/>
    </location>
</feature>
<protein>
    <submittedName>
        <fullName evidence="2">M50 family metallopeptidase</fullName>
    </submittedName>
</protein>
<gene>
    <name evidence="2" type="ORF">IC230_14325</name>
</gene>
<dbReference type="AlphaFoldDB" id="A0A927B2D8"/>
<dbReference type="PANTHER" id="PTHR13325:SF3">
    <property type="entry name" value="MEMBRANE-BOUND TRANSCRIPTION FACTOR SITE-2 PROTEASE"/>
    <property type="match status" value="1"/>
</dbReference>
<sequence>MQLASYTIEEMETAAGGPRHFLLTVNEKPYRVGELLCVILQHIAERRSSADIVPLLNGWAAGRHVFTAQEVDQIIEHKIRPLGVFNTSVSASPTLTDTHRLNGVRWRKTLLRYTQMRWALIGLQWLFTPAVFWPLLAVMVGANYYYMNSLIAAEKYVETYAAANKDCLKDISYFALFYPIILLTLLIHEVGHAAASYRFGVKPKDIGFGVYLVFPVLYADVTGIWRLNKHKRAIVNLAGIFMQLLINIGLIWYTYHADANIDVITTFRYLLHINVSIMLINSIPFLMFDGYWLYSDLFGLPNLQKQASAVFLKYTKKIIPQIPYSLPPQAEKMINFRNPLLLTYTAGRYLFLAYFIAYGFGIFAKTIANLPSVFYQIYIDFSVCSIEPFLQSSLTVGMFGYFFAQYSRTGRQVFRTIRKA</sequence>
<evidence type="ECO:0000256" key="1">
    <source>
        <dbReference type="SAM" id="Phobius"/>
    </source>
</evidence>
<name>A0A927B2D8_9BACT</name>
<dbReference type="GO" id="GO:0016020">
    <property type="term" value="C:membrane"/>
    <property type="evidence" value="ECO:0007669"/>
    <property type="project" value="InterPro"/>
</dbReference>
<evidence type="ECO:0000313" key="2">
    <source>
        <dbReference type="EMBL" id="MBD2754081.1"/>
    </source>
</evidence>